<dbReference type="GO" id="GO:0015074">
    <property type="term" value="P:DNA integration"/>
    <property type="evidence" value="ECO:0007669"/>
    <property type="project" value="UniProtKB-KW"/>
</dbReference>
<proteinExistence type="predicted"/>
<evidence type="ECO:0000256" key="2">
    <source>
        <dbReference type="ARBA" id="ARBA00023125"/>
    </source>
</evidence>
<dbReference type="PANTHER" id="PTHR34605">
    <property type="entry name" value="PHAGE_INTEGRASE DOMAIN-CONTAINING PROTEIN"/>
    <property type="match status" value="1"/>
</dbReference>
<organism evidence="7 8">
    <name type="scientific">Variovorax paradoxus</name>
    <dbReference type="NCBI Taxonomy" id="34073"/>
    <lineage>
        <taxon>Bacteria</taxon>
        <taxon>Pseudomonadati</taxon>
        <taxon>Pseudomonadota</taxon>
        <taxon>Betaproteobacteria</taxon>
        <taxon>Burkholderiales</taxon>
        <taxon>Comamonadaceae</taxon>
        <taxon>Variovorax</taxon>
    </lineage>
</organism>
<dbReference type="SUPFAM" id="SSF56349">
    <property type="entry name" value="DNA breaking-rejoining enzymes"/>
    <property type="match status" value="1"/>
</dbReference>
<dbReference type="PROSITE" id="PS51898">
    <property type="entry name" value="TYR_RECOMBINASE"/>
    <property type="match status" value="1"/>
</dbReference>
<dbReference type="InterPro" id="IPR052925">
    <property type="entry name" value="Phage_Integrase-like_Recomb"/>
</dbReference>
<sequence>MPSRTSWRCAFRCACGPATCLIRGQTIPLWGSGSSLQRTGSAPPSFCPGRYSMKTKSKVERYLQQALASNTRSAYASDLKHFRAWGGRVPATPQVVAQYLADCAGKMKASTLGRRLAAIRHAHVAVGNASPTDSALVKRTLRGIKRVHGSAVKQAAPITLNVLRKLARPLPELDPVRDLRDRCLLLLGFAGGFRRSELVSLRPCDLKITREGVLMSVRSSKTDPTGKGRVVAVRKTGGRTCPVTVLLRWLAVLRRADPEGAAAPLFRSVTRSGRLGDRLTAASVNDILRRRLKLLGITSSGMSAHSLRAGLVTAAAVAGSPLWAIQRQTGHRCASSVHRYIRTADQFAVDVLGVAGAPRGESKEAARSLTFRVGVS</sequence>
<dbReference type="PANTHER" id="PTHR34605:SF3">
    <property type="entry name" value="P CELL-TYPE AGGLUTINATION PROTEIN MAP4-LIKE-RELATED"/>
    <property type="match status" value="1"/>
</dbReference>
<evidence type="ECO:0000256" key="3">
    <source>
        <dbReference type="ARBA" id="ARBA00023172"/>
    </source>
</evidence>
<accession>A0A2W5QM28</accession>
<dbReference type="Pfam" id="PF00589">
    <property type="entry name" value="Phage_integrase"/>
    <property type="match status" value="1"/>
</dbReference>
<dbReference type="GO" id="GO:0003677">
    <property type="term" value="F:DNA binding"/>
    <property type="evidence" value="ECO:0007669"/>
    <property type="project" value="UniProtKB-UniRule"/>
</dbReference>
<comment type="caution">
    <text evidence="7">The sequence shown here is derived from an EMBL/GenBank/DDBJ whole genome shotgun (WGS) entry which is preliminary data.</text>
</comment>
<gene>
    <name evidence="7" type="ORF">DI563_00485</name>
</gene>
<dbReference type="InterPro" id="IPR011010">
    <property type="entry name" value="DNA_brk_join_enz"/>
</dbReference>
<evidence type="ECO:0000256" key="4">
    <source>
        <dbReference type="PROSITE-ProRule" id="PRU01248"/>
    </source>
</evidence>
<dbReference type="InterPro" id="IPR044068">
    <property type="entry name" value="CB"/>
</dbReference>
<dbReference type="Gene3D" id="1.10.150.130">
    <property type="match status" value="1"/>
</dbReference>
<dbReference type="Pfam" id="PF02899">
    <property type="entry name" value="Phage_int_SAM_1"/>
    <property type="match status" value="1"/>
</dbReference>
<name>A0A2W5QM28_VARPD</name>
<evidence type="ECO:0000313" key="7">
    <source>
        <dbReference type="EMBL" id="PZQ78312.1"/>
    </source>
</evidence>
<dbReference type="Gene3D" id="1.10.443.10">
    <property type="entry name" value="Intergrase catalytic core"/>
    <property type="match status" value="1"/>
</dbReference>
<dbReference type="InterPro" id="IPR010998">
    <property type="entry name" value="Integrase_recombinase_N"/>
</dbReference>
<feature type="domain" description="Core-binding (CB)" evidence="6">
    <location>
        <begin position="53"/>
        <end position="127"/>
    </location>
</feature>
<dbReference type="InterPro" id="IPR002104">
    <property type="entry name" value="Integrase_catalytic"/>
</dbReference>
<dbReference type="AlphaFoldDB" id="A0A2W5QM28"/>
<dbReference type="Proteomes" id="UP000249135">
    <property type="component" value="Unassembled WGS sequence"/>
</dbReference>
<keyword evidence="2 4" id="KW-0238">DNA-binding</keyword>
<evidence type="ECO:0000313" key="8">
    <source>
        <dbReference type="Proteomes" id="UP000249135"/>
    </source>
</evidence>
<dbReference type="EMBL" id="QFPP01000002">
    <property type="protein sequence ID" value="PZQ78312.1"/>
    <property type="molecule type" value="Genomic_DNA"/>
</dbReference>
<dbReference type="InterPro" id="IPR004107">
    <property type="entry name" value="Integrase_SAM-like_N"/>
</dbReference>
<keyword evidence="1" id="KW-0229">DNA integration</keyword>
<dbReference type="InterPro" id="IPR013762">
    <property type="entry name" value="Integrase-like_cat_sf"/>
</dbReference>
<evidence type="ECO:0000259" key="5">
    <source>
        <dbReference type="PROSITE" id="PS51898"/>
    </source>
</evidence>
<dbReference type="GO" id="GO:0006310">
    <property type="term" value="P:DNA recombination"/>
    <property type="evidence" value="ECO:0007669"/>
    <property type="project" value="UniProtKB-KW"/>
</dbReference>
<evidence type="ECO:0000256" key="1">
    <source>
        <dbReference type="ARBA" id="ARBA00022908"/>
    </source>
</evidence>
<keyword evidence="3" id="KW-0233">DNA recombination</keyword>
<dbReference type="PROSITE" id="PS51900">
    <property type="entry name" value="CB"/>
    <property type="match status" value="1"/>
</dbReference>
<reference evidence="7 8" key="1">
    <citation type="submission" date="2017-08" db="EMBL/GenBank/DDBJ databases">
        <title>Infants hospitalized years apart are colonized by the same room-sourced microbial strains.</title>
        <authorList>
            <person name="Brooks B."/>
            <person name="Olm M.R."/>
            <person name="Firek B.A."/>
            <person name="Baker R."/>
            <person name="Thomas B.C."/>
            <person name="Morowitz M.J."/>
            <person name="Banfield J.F."/>
        </authorList>
    </citation>
    <scope>NUCLEOTIDE SEQUENCE [LARGE SCALE GENOMIC DNA]</scope>
    <source>
        <strain evidence="7">S2_005_003_R2_41</strain>
    </source>
</reference>
<evidence type="ECO:0000259" key="6">
    <source>
        <dbReference type="PROSITE" id="PS51900"/>
    </source>
</evidence>
<dbReference type="SUPFAM" id="SSF47823">
    <property type="entry name" value="lambda integrase-like, N-terminal domain"/>
    <property type="match status" value="1"/>
</dbReference>
<feature type="domain" description="Tyr recombinase" evidence="5">
    <location>
        <begin position="153"/>
        <end position="353"/>
    </location>
</feature>
<protein>
    <submittedName>
        <fullName evidence="7">Integrase</fullName>
    </submittedName>
</protein>